<proteinExistence type="predicted"/>
<evidence type="ECO:0000256" key="1">
    <source>
        <dbReference type="SAM" id="MobiDB-lite"/>
    </source>
</evidence>
<accession>A0A450XW64</accession>
<reference evidence="2" key="1">
    <citation type="submission" date="2019-02" db="EMBL/GenBank/DDBJ databases">
        <authorList>
            <person name="Gruber-Vodicka R. H."/>
            <person name="Seah K. B. B."/>
        </authorList>
    </citation>
    <scope>NUCLEOTIDE SEQUENCE</scope>
    <source>
        <strain evidence="2">BECK_BZ197</strain>
    </source>
</reference>
<protein>
    <submittedName>
        <fullName evidence="2">Uncharacterized protein</fullName>
    </submittedName>
</protein>
<dbReference type="AlphaFoldDB" id="A0A450XW64"/>
<sequence>MHKDEIIAEIRRNRDACAARRHHNLAEIVADIKNRQKRPGCKLVDRRKPAVRAGKRGNTK</sequence>
<gene>
    <name evidence="2" type="ORF">BECKMB1821G_GA0114241_11623</name>
</gene>
<feature type="region of interest" description="Disordered" evidence="1">
    <location>
        <begin position="39"/>
        <end position="60"/>
    </location>
</feature>
<dbReference type="EMBL" id="CAADFO010000162">
    <property type="protein sequence ID" value="VFK33515.1"/>
    <property type="molecule type" value="Genomic_DNA"/>
</dbReference>
<feature type="compositionally biased region" description="Basic residues" evidence="1">
    <location>
        <begin position="49"/>
        <end position="60"/>
    </location>
</feature>
<organism evidence="2">
    <name type="scientific">Candidatus Kentrum sp. MB</name>
    <dbReference type="NCBI Taxonomy" id="2138164"/>
    <lineage>
        <taxon>Bacteria</taxon>
        <taxon>Pseudomonadati</taxon>
        <taxon>Pseudomonadota</taxon>
        <taxon>Gammaproteobacteria</taxon>
        <taxon>Candidatus Kentrum</taxon>
    </lineage>
</organism>
<evidence type="ECO:0000313" key="2">
    <source>
        <dbReference type="EMBL" id="VFK33515.1"/>
    </source>
</evidence>
<name>A0A450XW64_9GAMM</name>